<organism evidence="2 3">
    <name type="scientific">Streptococcus cuniculi</name>
    <dbReference type="NCBI Taxonomy" id="1432788"/>
    <lineage>
        <taxon>Bacteria</taxon>
        <taxon>Bacillati</taxon>
        <taxon>Bacillota</taxon>
        <taxon>Bacilli</taxon>
        <taxon>Lactobacillales</taxon>
        <taxon>Streptococcaceae</taxon>
        <taxon>Streptococcus</taxon>
    </lineage>
</organism>
<comment type="caution">
    <text evidence="2">The sequence shown here is derived from an EMBL/GenBank/DDBJ whole genome shotgun (WGS) entry which is preliminary data.</text>
</comment>
<keyword evidence="1" id="KW-0175">Coiled coil</keyword>
<gene>
    <name evidence="2" type="ORF">E4T82_09310</name>
</gene>
<name>A0A4Y9J8S5_9STRE</name>
<accession>A0A4Y9J8S5</accession>
<evidence type="ECO:0000313" key="3">
    <source>
        <dbReference type="Proteomes" id="UP000297253"/>
    </source>
</evidence>
<reference evidence="2 3" key="1">
    <citation type="submission" date="2019-03" db="EMBL/GenBank/DDBJ databases">
        <title>Diversity of the mouse oral microbiome.</title>
        <authorList>
            <person name="Joseph S."/>
            <person name="Aduse-Opoku J."/>
            <person name="Curtis M."/>
            <person name="Wade W."/>
            <person name="Hashim A."/>
        </authorList>
    </citation>
    <scope>NUCLEOTIDE SEQUENCE [LARGE SCALE GENOMIC DNA]</scope>
    <source>
        <strain evidence="2 3">WM131</strain>
    </source>
</reference>
<dbReference type="EMBL" id="SPPD01000015">
    <property type="protein sequence ID" value="TFU97187.1"/>
    <property type="molecule type" value="Genomic_DNA"/>
</dbReference>
<evidence type="ECO:0000256" key="1">
    <source>
        <dbReference type="SAM" id="Coils"/>
    </source>
</evidence>
<dbReference type="OrthoDB" id="2213660at2"/>
<dbReference type="RefSeq" id="WP_135182554.1">
    <property type="nucleotide sequence ID" value="NZ_JADGKZ010000015.1"/>
</dbReference>
<dbReference type="Proteomes" id="UP000297253">
    <property type="component" value="Unassembled WGS sequence"/>
</dbReference>
<proteinExistence type="predicted"/>
<dbReference type="AlphaFoldDB" id="A0A4Y9J8S5"/>
<protein>
    <submittedName>
        <fullName evidence="2">Uncharacterized protein</fullName>
    </submittedName>
</protein>
<evidence type="ECO:0000313" key="2">
    <source>
        <dbReference type="EMBL" id="TFU97187.1"/>
    </source>
</evidence>
<feature type="coiled-coil region" evidence="1">
    <location>
        <begin position="111"/>
        <end position="148"/>
    </location>
</feature>
<sequence>MPQKILSQKDYKRMKQEVVEESVYGVGFFDGIFSHLPDYSLVDAVRVISEEGFISRGTDDGTIRNMLVTEAIKAMNYQDFKDVAPYLFSYPREQREADRLVRPIEISREYFEELQQKADELFNLKQDIKQLNQTIDQKIAELETDRVQNGDRVIGLDMEQEELLLLRAPENAYIDDWEVSRDNLLIDYRSDLTSHQQVVDYLVAHYFDIAVLAYEYVLDHDLYRGCADVDRYAIDELDPIDVPNFSTQREFYEYARQFDSFNEQYGTYDRYIMARYQFIYEYSLLEYQHYANEFMNDKLEAINTILSMQDKELIWHEVVGYSQGEHWELAYLRDIEQETREEVLDYLEHEVGAYYRGSLTELAVIKFENIDMEKGFNGTQEHVCHIDQEELFFVNPLEKAIERYPDLAVFQAVEDSQVKLEKSIQQEAPDQHRSL</sequence>